<dbReference type="EMBL" id="JAADZU010000079">
    <property type="protein sequence ID" value="NDK91690.1"/>
    <property type="molecule type" value="Genomic_DNA"/>
</dbReference>
<dbReference type="AlphaFoldDB" id="A0A7K3LTW4"/>
<evidence type="ECO:0000256" key="2">
    <source>
        <dbReference type="ARBA" id="ARBA00023002"/>
    </source>
</evidence>
<keyword evidence="5" id="KW-1185">Reference proteome</keyword>
<dbReference type="GO" id="GO:0033765">
    <property type="term" value="F:steroid dehydrogenase activity, acting on the CH-CH group of donors"/>
    <property type="evidence" value="ECO:0007669"/>
    <property type="project" value="UniProtKB-ARBA"/>
</dbReference>
<dbReference type="InterPro" id="IPR003953">
    <property type="entry name" value="FAD-dep_OxRdtase_2_FAD-bd"/>
</dbReference>
<dbReference type="Gene3D" id="3.90.700.10">
    <property type="entry name" value="Succinate dehydrogenase/fumarate reductase flavoprotein, catalytic domain"/>
    <property type="match status" value="1"/>
</dbReference>
<dbReference type="Pfam" id="PF00890">
    <property type="entry name" value="FAD_binding_2"/>
    <property type="match status" value="1"/>
</dbReference>
<feature type="domain" description="FAD-dependent oxidoreductase 2 FAD-binding" evidence="3">
    <location>
        <begin position="82"/>
        <end position="615"/>
    </location>
</feature>
<evidence type="ECO:0000313" key="4">
    <source>
        <dbReference type="EMBL" id="NDK91690.1"/>
    </source>
</evidence>
<comment type="caution">
    <text evidence="4">The sequence shown here is derived from an EMBL/GenBank/DDBJ whole genome shotgun (WGS) entry which is preliminary data.</text>
</comment>
<dbReference type="InterPro" id="IPR036188">
    <property type="entry name" value="FAD/NAD-bd_sf"/>
</dbReference>
<protein>
    <submittedName>
        <fullName evidence="4">FAD-binding dehydrogenase</fullName>
    </submittedName>
</protein>
<dbReference type="PANTHER" id="PTHR43260">
    <property type="entry name" value="3-KETOSTEROID-DELTA-1-DEHYDROGENASE"/>
    <property type="match status" value="1"/>
</dbReference>
<dbReference type="NCBIfam" id="NF009472">
    <property type="entry name" value="PRK12834.1"/>
    <property type="match status" value="1"/>
</dbReference>
<dbReference type="Gene3D" id="3.50.50.60">
    <property type="entry name" value="FAD/NAD(P)-binding domain"/>
    <property type="match status" value="1"/>
</dbReference>
<dbReference type="InterPro" id="IPR027477">
    <property type="entry name" value="Succ_DH/fumarate_Rdtase_cat_sf"/>
</dbReference>
<dbReference type="Proteomes" id="UP000466307">
    <property type="component" value="Unassembled WGS sequence"/>
</dbReference>
<gene>
    <name evidence="4" type="ORF">GYA93_19230</name>
</gene>
<dbReference type="PANTHER" id="PTHR43260:SF1">
    <property type="entry name" value="KSDD-LIKE STEROID DEHYDROGENASE RV0785"/>
    <property type="match status" value="1"/>
</dbReference>
<proteinExistence type="predicted"/>
<evidence type="ECO:0000256" key="1">
    <source>
        <dbReference type="ARBA" id="ARBA00022630"/>
    </source>
</evidence>
<dbReference type="SUPFAM" id="SSF51905">
    <property type="entry name" value="FAD/NAD(P)-binding domain"/>
    <property type="match status" value="1"/>
</dbReference>
<dbReference type="InterPro" id="IPR014614">
    <property type="entry name" value="KsdD_DH"/>
</dbReference>
<sequence length="633" mass="67987">MYPIRFCIRIGEEGDVVRGSPVPIAAIEGFDVREDRHFSVTRRQALLAGGVTAAAAGALLGTSGTGPASAAPGTGGSRHDADVIVVGHGLSGLVAACELADARKRVIIVDQESGENLGGQAHWSLGGLFFVDSPEQRLMGVRDSHDRARRDWFATAGFDRGPNQPGGEDFWARQWAEAYLHFAAGEKRAWLAGMGMAWIPVVGWAERGDGRVGRPGNTVPRFHMTLGTGPGVVEPFVRRIREAQAKGLVRFRYRHQVDELITSGGAVTGVRGTVLAADDAPRGHRSNRTPAGDFELHAPLVIVASGGIGGNQATVRKNWPARLGTPPEFMVTGVPAHVDGRMLDISEQAGARLVNRDRMWHYTEGLRNHSPIWPAHGIRVLAAPSSMWFDAAGKRFPSPGIPSYDTLGTLELIQKSGYGYSWFVLNKRIIEKEFVLSGSEQNPELTAKNLPLYLAKRATDDVPAPVQAFLDRGPDFVTARSVPELVGKMNRLAGSSLVDAGELERQIRHRDREAADPRSNDPQIRGIRRSLDYLGDSLIRTVPLHPILDPQAGPLIAVKMNILTRKTLGGLQTDLSGRVMGTDGKVIDGLLAVGEASGFGGGGVHGYRALEGTFLGGCLFSGRQAGRAAARMV</sequence>
<evidence type="ECO:0000259" key="3">
    <source>
        <dbReference type="Pfam" id="PF00890"/>
    </source>
</evidence>
<evidence type="ECO:0000313" key="5">
    <source>
        <dbReference type="Proteomes" id="UP000466307"/>
    </source>
</evidence>
<organism evidence="4 5">
    <name type="scientific">Gordonia desulfuricans</name>
    <dbReference type="NCBI Taxonomy" id="89051"/>
    <lineage>
        <taxon>Bacteria</taxon>
        <taxon>Bacillati</taxon>
        <taxon>Actinomycetota</taxon>
        <taxon>Actinomycetes</taxon>
        <taxon>Mycobacteriales</taxon>
        <taxon>Gordoniaceae</taxon>
        <taxon>Gordonia</taxon>
    </lineage>
</organism>
<keyword evidence="1" id="KW-0285">Flavoprotein</keyword>
<accession>A0A7K3LTW4</accession>
<name>A0A7K3LTW4_9ACTN</name>
<keyword evidence="2" id="KW-0560">Oxidoreductase</keyword>
<reference evidence="4 5" key="1">
    <citation type="submission" date="2020-01" db="EMBL/GenBank/DDBJ databases">
        <title>Investigation of new actinobacteria for the biodesulphurisation of diesel fuel.</title>
        <authorList>
            <person name="Athi Narayanan S.M."/>
        </authorList>
    </citation>
    <scope>NUCLEOTIDE SEQUENCE [LARGE SCALE GENOMIC DNA]</scope>
    <source>
        <strain evidence="4 5">213E</strain>
    </source>
</reference>